<accession>A0A4R2KDK5</accession>
<dbReference type="AlphaFoldDB" id="A0A4R2KDK5"/>
<evidence type="ECO:0000313" key="2">
    <source>
        <dbReference type="EMBL" id="TCO71583.1"/>
    </source>
</evidence>
<sequence length="41" mass="3770">MALDTRRVAPAGATATDKTLCRSGGGGGGENPAAPGAAVSG</sequence>
<gene>
    <name evidence="2" type="ORF">EV655_10675</name>
</gene>
<feature type="region of interest" description="Disordered" evidence="1">
    <location>
        <begin position="1"/>
        <end position="41"/>
    </location>
</feature>
<evidence type="ECO:0000256" key="1">
    <source>
        <dbReference type="SAM" id="MobiDB-lite"/>
    </source>
</evidence>
<proteinExistence type="predicted"/>
<evidence type="ECO:0000313" key="3">
    <source>
        <dbReference type="Proteomes" id="UP000295142"/>
    </source>
</evidence>
<dbReference type="Proteomes" id="UP000295142">
    <property type="component" value="Unassembled WGS sequence"/>
</dbReference>
<name>A0A4R2KDK5_9RHOB</name>
<keyword evidence="3" id="KW-1185">Reference proteome</keyword>
<protein>
    <submittedName>
        <fullName evidence="2">Uncharacterized protein</fullName>
    </submittedName>
</protein>
<comment type="caution">
    <text evidence="2">The sequence shown here is derived from an EMBL/GenBank/DDBJ whole genome shotgun (WGS) entry which is preliminary data.</text>
</comment>
<dbReference type="EMBL" id="SLWW01000006">
    <property type="protein sequence ID" value="TCO71583.1"/>
    <property type="molecule type" value="Genomic_DNA"/>
</dbReference>
<feature type="compositionally biased region" description="Low complexity" evidence="1">
    <location>
        <begin position="31"/>
        <end position="41"/>
    </location>
</feature>
<organism evidence="2 3">
    <name type="scientific">Rhodovulum euryhalinum</name>
    <dbReference type="NCBI Taxonomy" id="35805"/>
    <lineage>
        <taxon>Bacteria</taxon>
        <taxon>Pseudomonadati</taxon>
        <taxon>Pseudomonadota</taxon>
        <taxon>Alphaproteobacteria</taxon>
        <taxon>Rhodobacterales</taxon>
        <taxon>Paracoccaceae</taxon>
        <taxon>Rhodovulum</taxon>
    </lineage>
</organism>
<reference evidence="2 3" key="1">
    <citation type="submission" date="2019-03" db="EMBL/GenBank/DDBJ databases">
        <title>Genomic Encyclopedia of Type Strains, Phase IV (KMG-IV): sequencing the most valuable type-strain genomes for metagenomic binning, comparative biology and taxonomic classification.</title>
        <authorList>
            <person name="Goeker M."/>
        </authorList>
    </citation>
    <scope>NUCLEOTIDE SEQUENCE [LARGE SCALE GENOMIC DNA]</scope>
    <source>
        <strain evidence="2 3">DSM 4868</strain>
    </source>
</reference>